<accession>A0A1V3XEP8</accession>
<sequence>MLSFAMLLRADESPMLSVPVWSGPRHLVRNGPERGIGRCTVDSCLY</sequence>
<name>A0A1V3XEP8_MYCKA</name>
<dbReference type="EMBL" id="MVBN01000003">
    <property type="protein sequence ID" value="OOK77216.1"/>
    <property type="molecule type" value="Genomic_DNA"/>
</dbReference>
<organism evidence="2 3">
    <name type="scientific">Mycobacterium kansasii</name>
    <dbReference type="NCBI Taxonomy" id="1768"/>
    <lineage>
        <taxon>Bacteria</taxon>
        <taxon>Bacillati</taxon>
        <taxon>Actinomycetota</taxon>
        <taxon>Actinomycetes</taxon>
        <taxon>Mycobacteriales</taxon>
        <taxon>Mycobacteriaceae</taxon>
        <taxon>Mycobacterium</taxon>
    </lineage>
</organism>
<reference evidence="3 4" key="1">
    <citation type="submission" date="2017-02" db="EMBL/GenBank/DDBJ databases">
        <title>Complete genome sequences of Mycobacterium kansasii strains isolated from rhesus macaques.</title>
        <authorList>
            <person name="Panda A."/>
            <person name="Nagaraj S."/>
            <person name="Zhao X."/>
            <person name="Tettelin H."/>
            <person name="Detolla L.J."/>
        </authorList>
    </citation>
    <scope>NUCLEOTIDE SEQUENCE [LARGE SCALE GENOMIC DNA]</scope>
    <source>
        <strain evidence="2 3">11-3469</strain>
        <strain evidence="1 4">11-3813</strain>
    </source>
</reference>
<proteinExistence type="predicted"/>
<evidence type="ECO:0000313" key="2">
    <source>
        <dbReference type="EMBL" id="OOK77216.1"/>
    </source>
</evidence>
<evidence type="ECO:0000313" key="4">
    <source>
        <dbReference type="Proteomes" id="UP000189229"/>
    </source>
</evidence>
<dbReference type="Proteomes" id="UP000189229">
    <property type="component" value="Unassembled WGS sequence"/>
</dbReference>
<protein>
    <submittedName>
        <fullName evidence="2">Uncharacterized protein</fullName>
    </submittedName>
</protein>
<dbReference type="Proteomes" id="UP000188532">
    <property type="component" value="Unassembled WGS sequence"/>
</dbReference>
<dbReference type="AlphaFoldDB" id="A0A1V3XEP8"/>
<evidence type="ECO:0000313" key="3">
    <source>
        <dbReference type="Proteomes" id="UP000188532"/>
    </source>
</evidence>
<dbReference type="EMBL" id="MVBM01000009">
    <property type="protein sequence ID" value="OOK66442.1"/>
    <property type="molecule type" value="Genomic_DNA"/>
</dbReference>
<evidence type="ECO:0000313" key="1">
    <source>
        <dbReference type="EMBL" id="OOK66442.1"/>
    </source>
</evidence>
<gene>
    <name evidence="2" type="ORF">BZL29_3227</name>
    <name evidence="1" type="ORF">BZL30_8257</name>
</gene>
<comment type="caution">
    <text evidence="2">The sequence shown here is derived from an EMBL/GenBank/DDBJ whole genome shotgun (WGS) entry which is preliminary data.</text>
</comment>